<dbReference type="VEuPathDB" id="ToxoDB:BESB_028270"/>
<organism evidence="3 4">
    <name type="scientific">Besnoitia besnoiti</name>
    <name type="common">Apicomplexan protozoan</name>
    <dbReference type="NCBI Taxonomy" id="94643"/>
    <lineage>
        <taxon>Eukaryota</taxon>
        <taxon>Sar</taxon>
        <taxon>Alveolata</taxon>
        <taxon>Apicomplexa</taxon>
        <taxon>Conoidasida</taxon>
        <taxon>Coccidia</taxon>
        <taxon>Eucoccidiorida</taxon>
        <taxon>Eimeriorina</taxon>
        <taxon>Sarcocystidae</taxon>
        <taxon>Besnoitia</taxon>
    </lineage>
</organism>
<proteinExistence type="predicted"/>
<evidence type="ECO:0000313" key="4">
    <source>
        <dbReference type="Proteomes" id="UP000224006"/>
    </source>
</evidence>
<keyword evidence="4" id="KW-1185">Reference proteome</keyword>
<dbReference type="RefSeq" id="XP_029215401.1">
    <property type="nucleotide sequence ID" value="XM_029361501.1"/>
</dbReference>
<dbReference type="Proteomes" id="UP000224006">
    <property type="component" value="Unassembled WGS sequence"/>
</dbReference>
<dbReference type="KEGG" id="bbes:BESB_028270"/>
<feature type="compositionally biased region" description="Basic and acidic residues" evidence="2">
    <location>
        <begin position="391"/>
        <end position="418"/>
    </location>
</feature>
<evidence type="ECO:0000256" key="1">
    <source>
        <dbReference type="SAM" id="Coils"/>
    </source>
</evidence>
<keyword evidence="1" id="KW-0175">Coiled coil</keyword>
<feature type="compositionally biased region" description="Basic and acidic residues" evidence="2">
    <location>
        <begin position="485"/>
        <end position="499"/>
    </location>
</feature>
<feature type="compositionally biased region" description="Basic and acidic residues" evidence="2">
    <location>
        <begin position="435"/>
        <end position="453"/>
    </location>
</feature>
<accession>A0A2A9M7Q5</accession>
<feature type="coiled-coil region" evidence="1">
    <location>
        <begin position="182"/>
        <end position="230"/>
    </location>
</feature>
<dbReference type="EMBL" id="NWUJ01000015">
    <property type="protein sequence ID" value="PFH31392.1"/>
    <property type="molecule type" value="Genomic_DNA"/>
</dbReference>
<dbReference type="AlphaFoldDB" id="A0A2A9M7Q5"/>
<evidence type="ECO:0000256" key="2">
    <source>
        <dbReference type="SAM" id="MobiDB-lite"/>
    </source>
</evidence>
<protein>
    <submittedName>
        <fullName evidence="3">Uncharacterized protein</fullName>
    </submittedName>
</protein>
<feature type="region of interest" description="Disordered" evidence="2">
    <location>
        <begin position="310"/>
        <end position="551"/>
    </location>
</feature>
<reference evidence="3 4" key="1">
    <citation type="submission" date="2017-09" db="EMBL/GenBank/DDBJ databases">
        <title>Genome sequencing of Besnoitia besnoiti strain Bb-Ger1.</title>
        <authorList>
            <person name="Schares G."/>
            <person name="Venepally P."/>
            <person name="Lorenzi H.A."/>
        </authorList>
    </citation>
    <scope>NUCLEOTIDE SEQUENCE [LARGE SCALE GENOMIC DNA]</scope>
    <source>
        <strain evidence="3 4">Bb-Ger1</strain>
    </source>
</reference>
<dbReference type="GeneID" id="40307879"/>
<feature type="compositionally biased region" description="Basic and acidic residues" evidence="2">
    <location>
        <begin position="798"/>
        <end position="807"/>
    </location>
</feature>
<evidence type="ECO:0000313" key="3">
    <source>
        <dbReference type="EMBL" id="PFH31392.1"/>
    </source>
</evidence>
<feature type="region of interest" description="Disordered" evidence="2">
    <location>
        <begin position="564"/>
        <end position="695"/>
    </location>
</feature>
<comment type="caution">
    <text evidence="3">The sequence shown here is derived from an EMBL/GenBank/DDBJ whole genome shotgun (WGS) entry which is preliminary data.</text>
</comment>
<name>A0A2A9M7Q5_BESBE</name>
<gene>
    <name evidence="3" type="ORF">BESB_028270</name>
</gene>
<sequence length="850" mass="92544">MSVSPQPVVCPLAGVCRAWEGPLEARADSPREASPQRSSEASELFPSFRGTLLWRRCLKCLRVDADRAWKHLRNVADAIVEDGLCELSRRVTRKQVAGVEDSCLEVLQHPVIQRICSERTYLADLALFRTWLDRYQVLTPPETCQCGYEATASRASSESGRPLTVAPVSVELAESPEVNEDLRIREGRALALEKRLKESEEEEKQLQTELDELLTEIIDVNRENVRLRTRLACEAELNAHISYLNSAPQKDKTLARPESRDFAAVIQDVTQRCERLARMAACFANAAPAAQALEASSASSAFPSPLFHGSHAPVATPERLAASPLRRRSGEETGLSLAVERARQEASPLHSSPRARASSGGVTPGAASGSPGPQTLSRRRGRRVLAALHDPVSRRLLSDDSKRQRPHAEEEDNAEGREALLSSQASPLRPAHVRASLEARRQAAETSRKREGQTVRGAEPSPEHAKKKKVENLKTSLRAGAGGAETRRGQEAGEERGEGGEDTAMEEIPNQEELPSSWAPAQDSVLRRQAVTPPRKTSDSPLRNSSLWPAGVFSEDRYRSRALRDREEGVYKRISGKRGKWGGSSVPRRLPSQASRPSAPVEARLDRGVHTPPSLRSPRDLSASLQPLWQAEGVPLSSEEEEAFGSLSKLREAPEDAAGDGSSEEFMSVRGADDSPARLAPEQRSSPSRLRDTVLGAREAPATGLLFIHSEAFTAATLRARRSADADAQNAKVSLPAAAPESNDSLSTPRKRGRTTQATPELDVAPNARVESRLRRDSASGRDAELGTAGRGAAESRSPNRERRESEIFLSTDRSARTAARNLQAPPPEPDATSAADVSLTRGRSTTIHI</sequence>
<feature type="compositionally biased region" description="Basic and acidic residues" evidence="2">
    <location>
        <begin position="770"/>
        <end position="785"/>
    </location>
</feature>
<dbReference type="OrthoDB" id="346203at2759"/>
<feature type="region of interest" description="Disordered" evidence="2">
    <location>
        <begin position="729"/>
        <end position="850"/>
    </location>
</feature>